<dbReference type="Proteomes" id="UP000887580">
    <property type="component" value="Unplaced"/>
</dbReference>
<accession>A0AC35FYT3</accession>
<evidence type="ECO:0000313" key="2">
    <source>
        <dbReference type="WBParaSite" id="PS1159_v2.g22329.t1"/>
    </source>
</evidence>
<reference evidence="2" key="1">
    <citation type="submission" date="2022-11" db="UniProtKB">
        <authorList>
            <consortium name="WormBaseParasite"/>
        </authorList>
    </citation>
    <scope>IDENTIFICATION</scope>
</reference>
<dbReference type="WBParaSite" id="PS1159_v2.g22329.t1">
    <property type="protein sequence ID" value="PS1159_v2.g22329.t1"/>
    <property type="gene ID" value="PS1159_v2.g22329"/>
</dbReference>
<name>A0AC35FYT3_9BILA</name>
<proteinExistence type="predicted"/>
<organism evidence="1 2">
    <name type="scientific">Panagrolaimus sp. PS1159</name>
    <dbReference type="NCBI Taxonomy" id="55785"/>
    <lineage>
        <taxon>Eukaryota</taxon>
        <taxon>Metazoa</taxon>
        <taxon>Ecdysozoa</taxon>
        <taxon>Nematoda</taxon>
        <taxon>Chromadorea</taxon>
        <taxon>Rhabditida</taxon>
        <taxon>Tylenchina</taxon>
        <taxon>Panagrolaimomorpha</taxon>
        <taxon>Panagrolaimoidea</taxon>
        <taxon>Panagrolaimidae</taxon>
        <taxon>Panagrolaimus</taxon>
    </lineage>
</organism>
<sequence length="285" mass="33120">MPELIPDVFENIVAEFRYKANTVKNGLADIYNNKNKHCFVYCFKLLKPLLKVLLQSNGRLEIHHSLQGHDQNLVFETLLEAGLKSVVLSAKLCPKYFDMLKTQSSLKSVYADYNFHCSSLFYDIFAIPAASHSIDNCTGDIKIHDIPEDLFFPEVKDLTMYWRDLTNITAEDFSRLSLQIVLNYPNLKNIYFAFQILYCEQHIQNSVVALQSNAFEFIPDHIHGNIVINSRMKGEEYKNMLHQLTNDPDFQYDSEKRVFKKTQLIHDRLCIVFKIEICLPSFMTS</sequence>
<evidence type="ECO:0000313" key="1">
    <source>
        <dbReference type="Proteomes" id="UP000887580"/>
    </source>
</evidence>
<protein>
    <submittedName>
        <fullName evidence="2">Uncharacterized protein</fullName>
    </submittedName>
</protein>